<proteinExistence type="predicted"/>
<evidence type="ECO:0000259" key="1">
    <source>
        <dbReference type="Pfam" id="PF13546"/>
    </source>
</evidence>
<name>A0A6G9H609_9ACTN</name>
<dbReference type="InterPro" id="IPR039365">
    <property type="entry name" value="IS701-like"/>
</dbReference>
<dbReference type="RefSeq" id="WP_167034586.1">
    <property type="nucleotide sequence ID" value="NZ_CP050177.1"/>
</dbReference>
<protein>
    <submittedName>
        <fullName evidence="2">Transposase</fullName>
    </submittedName>
</protein>
<dbReference type="Pfam" id="PF13546">
    <property type="entry name" value="DDE_5"/>
    <property type="match status" value="1"/>
</dbReference>
<dbReference type="Proteomes" id="UP000501179">
    <property type="component" value="Chromosome"/>
</dbReference>
<keyword evidence="3" id="KW-1185">Reference proteome</keyword>
<gene>
    <name evidence="2" type="ORF">HA039_29955</name>
</gene>
<evidence type="ECO:0000313" key="2">
    <source>
        <dbReference type="EMBL" id="QIQ05972.1"/>
    </source>
</evidence>
<organism evidence="2 3">
    <name type="scientific">Streptomyces liangshanensis</name>
    <dbReference type="NCBI Taxonomy" id="2717324"/>
    <lineage>
        <taxon>Bacteria</taxon>
        <taxon>Bacillati</taxon>
        <taxon>Actinomycetota</taxon>
        <taxon>Actinomycetes</taxon>
        <taxon>Kitasatosporales</taxon>
        <taxon>Streptomycetaceae</taxon>
        <taxon>Streptomyces</taxon>
    </lineage>
</organism>
<feature type="domain" description="Transposase IS701-like DDE" evidence="1">
    <location>
        <begin position="29"/>
        <end position="252"/>
    </location>
</feature>
<dbReference type="PANTHER" id="PTHR33627">
    <property type="entry name" value="TRANSPOSASE"/>
    <property type="match status" value="1"/>
</dbReference>
<dbReference type="PANTHER" id="PTHR33627:SF1">
    <property type="entry name" value="TRANSPOSASE"/>
    <property type="match status" value="1"/>
</dbReference>
<accession>A0A6G9H609</accession>
<evidence type="ECO:0000313" key="3">
    <source>
        <dbReference type="Proteomes" id="UP000501179"/>
    </source>
</evidence>
<reference evidence="2 3" key="1">
    <citation type="submission" date="2020-03" db="EMBL/GenBank/DDBJ databases">
        <title>A novel species.</title>
        <authorList>
            <person name="Gao J."/>
        </authorList>
    </citation>
    <scope>NUCLEOTIDE SEQUENCE [LARGE SCALE GENOMIC DNA]</scope>
    <source>
        <strain evidence="2 3">QMT-12</strain>
    </source>
</reference>
<sequence length="381" mass="40930">MTRDRRQLARPDGESAVRPVLDAGLGAWLFGSLHRSGQRAKAERYVRGLLSVRGRKTLRSVAAQVDGPAAQQNVHHFISTSPWAWMPVRHALARHVLRTQAPEAWVIRPTLIRKAGSHSVGVDRRSLSPGRTVNAQYAVGTWLASARSAIPVDWQLCLSARWLADPLRQRAGVPADTASGTAEECVREAVAHLVALGDESCRPVVVDVADVDAVSVARFLASLGLPFVVRVGPEAQLRLDRAALPRYGNLERAAGELAELLPRLRREVNPGDGPATAVAIPIATPPSRGDGMLLLGEWSPVGNARRGLWLTNARAPSLVPALRLTRLPGVVARDFAAVSERVGVRDFGGRSFPGWHRHITLASVAHLVAVLDAQAVPAGVT</sequence>
<dbReference type="AlphaFoldDB" id="A0A6G9H609"/>
<dbReference type="InterPro" id="IPR038721">
    <property type="entry name" value="IS701-like_DDE_dom"/>
</dbReference>
<dbReference type="KEGG" id="slia:HA039_29955"/>
<dbReference type="EMBL" id="CP050177">
    <property type="protein sequence ID" value="QIQ05972.1"/>
    <property type="molecule type" value="Genomic_DNA"/>
</dbReference>